<gene>
    <name evidence="1" type="ORF">METZ01_LOCUS112737</name>
</gene>
<sequence length="264" mass="28418">MSDLGSSTGDQAPEVAQNNAACQPIKEAETAGAGVSFEITYRDPSTGELHHVTVTESVSAGRDPSNGGLTLSSGLKDPTISADAVRISEQLGENEIVIQNTSSYAPIEVQRDVGSSPLAPTEKLTVSYPEFTVVVPGKFFRHPLEISFDATASIPLASGGTQNFVPADYELPGERLEVLAHLCAPMFYPSRFSSGNSATDISARIQRRGGAVSAREVNNKIQRTRESIEEKCLTELSNREELAAFLVTHKLITKQDIHNFVLNE</sequence>
<reference evidence="1" key="1">
    <citation type="submission" date="2018-05" db="EMBL/GenBank/DDBJ databases">
        <authorList>
            <person name="Lanie J.A."/>
            <person name="Ng W.-L."/>
            <person name="Kazmierczak K.M."/>
            <person name="Andrzejewski T.M."/>
            <person name="Davidsen T.M."/>
            <person name="Wayne K.J."/>
            <person name="Tettelin H."/>
            <person name="Glass J.I."/>
            <person name="Rusch D."/>
            <person name="Podicherti R."/>
            <person name="Tsui H.-C.T."/>
            <person name="Winkler M.E."/>
        </authorList>
    </citation>
    <scope>NUCLEOTIDE SEQUENCE</scope>
</reference>
<proteinExistence type="predicted"/>
<evidence type="ECO:0000313" key="1">
    <source>
        <dbReference type="EMBL" id="SVA59883.1"/>
    </source>
</evidence>
<accession>A0A381X6M9</accession>
<name>A0A381X6M9_9ZZZZ</name>
<dbReference type="EMBL" id="UINC01013956">
    <property type="protein sequence ID" value="SVA59883.1"/>
    <property type="molecule type" value="Genomic_DNA"/>
</dbReference>
<organism evidence="1">
    <name type="scientific">marine metagenome</name>
    <dbReference type="NCBI Taxonomy" id="408172"/>
    <lineage>
        <taxon>unclassified sequences</taxon>
        <taxon>metagenomes</taxon>
        <taxon>ecological metagenomes</taxon>
    </lineage>
</organism>
<protein>
    <submittedName>
        <fullName evidence="1">Uncharacterized protein</fullName>
    </submittedName>
</protein>
<dbReference type="AlphaFoldDB" id="A0A381X6M9"/>